<evidence type="ECO:0000313" key="11">
    <source>
        <dbReference type="Proteomes" id="UP000244902"/>
    </source>
</evidence>
<dbReference type="Proteomes" id="UP000244902">
    <property type="component" value="Chromosome"/>
</dbReference>
<proteinExistence type="predicted"/>
<keyword evidence="2" id="KW-0227">DNA damage</keyword>
<evidence type="ECO:0000256" key="6">
    <source>
        <dbReference type="ARBA" id="ARBA00052558"/>
    </source>
</evidence>
<dbReference type="EMBL" id="CP022188">
    <property type="protein sequence ID" value="AWI78479.1"/>
    <property type="molecule type" value="Genomic_DNA"/>
</dbReference>
<keyword evidence="1 9" id="KW-0479">Metal-binding</keyword>
<evidence type="ECO:0000256" key="3">
    <source>
        <dbReference type="ARBA" id="ARBA00022801"/>
    </source>
</evidence>
<evidence type="ECO:0000313" key="10">
    <source>
        <dbReference type="EMBL" id="AWI78479.1"/>
    </source>
</evidence>
<evidence type="ECO:0000256" key="9">
    <source>
        <dbReference type="PIRSR" id="PIRSR604597-1"/>
    </source>
</evidence>
<evidence type="ECO:0000256" key="2">
    <source>
        <dbReference type="ARBA" id="ARBA00022763"/>
    </source>
</evidence>
<evidence type="ECO:0000256" key="4">
    <source>
        <dbReference type="ARBA" id="ARBA00022833"/>
    </source>
</evidence>
<reference evidence="10 11" key="1">
    <citation type="submission" date="2017-06" db="EMBL/GenBank/DDBJ databases">
        <title>Azoarcus sp. TSNA42 complete genome sequence.</title>
        <authorList>
            <person name="Woo J.-H."/>
            <person name="Kim H.-S."/>
        </authorList>
    </citation>
    <scope>NUCLEOTIDE SEQUENCE [LARGE SCALE GENOMIC DNA]</scope>
    <source>
        <strain evidence="10 11">TSNA42</strain>
    </source>
</reference>
<dbReference type="InterPro" id="IPR011257">
    <property type="entry name" value="DNA_glycosylase"/>
</dbReference>
<evidence type="ECO:0000256" key="7">
    <source>
        <dbReference type="ARBA" id="ARBA00057608"/>
    </source>
</evidence>
<feature type="binding site" evidence="9">
    <location>
        <position position="176"/>
    </location>
    <ligand>
        <name>Zn(2+)</name>
        <dbReference type="ChEBI" id="CHEBI:29105"/>
    </ligand>
</feature>
<evidence type="ECO:0000256" key="5">
    <source>
        <dbReference type="ARBA" id="ARBA00023204"/>
    </source>
</evidence>
<dbReference type="InterPro" id="IPR052891">
    <property type="entry name" value="DNA-3mA_glycosylase"/>
</dbReference>
<keyword evidence="5" id="KW-0234">DNA repair</keyword>
<dbReference type="FunFam" id="1.10.340.30:FF:000009">
    <property type="entry name" value="DNA-3-methyladenine glycosylase I"/>
    <property type="match status" value="1"/>
</dbReference>
<dbReference type="PANTHER" id="PTHR30037">
    <property type="entry name" value="DNA-3-METHYLADENINE GLYCOSYLASE 1"/>
    <property type="match status" value="1"/>
</dbReference>
<evidence type="ECO:0000256" key="1">
    <source>
        <dbReference type="ARBA" id="ARBA00022723"/>
    </source>
</evidence>
<keyword evidence="4 9" id="KW-0862">Zinc</keyword>
<dbReference type="GO" id="GO:0008725">
    <property type="term" value="F:DNA-3-methyladenine glycosylase activity"/>
    <property type="evidence" value="ECO:0007669"/>
    <property type="project" value="UniProtKB-EC"/>
</dbReference>
<feature type="binding site" evidence="9">
    <location>
        <position position="18"/>
    </location>
    <ligand>
        <name>Zn(2+)</name>
        <dbReference type="ChEBI" id="CHEBI:29105"/>
    </ligand>
</feature>
<dbReference type="EC" id="3.2.2.20" evidence="8"/>
<dbReference type="RefSeq" id="WP_108971441.1">
    <property type="nucleotide sequence ID" value="NZ_CP022188.1"/>
</dbReference>
<dbReference type="Pfam" id="PF03352">
    <property type="entry name" value="Adenine_glyco"/>
    <property type="match status" value="1"/>
</dbReference>
<protein>
    <recommendedName>
        <fullName evidence="8">DNA-3-methyladenine glycosylase I</fullName>
        <ecNumber evidence="8">3.2.2.20</ecNumber>
    </recommendedName>
</protein>
<dbReference type="PANTHER" id="PTHR30037:SF4">
    <property type="entry name" value="DNA-3-METHYLADENINE GLYCOSYLASE I"/>
    <property type="match status" value="1"/>
</dbReference>
<dbReference type="GO" id="GO:0006284">
    <property type="term" value="P:base-excision repair"/>
    <property type="evidence" value="ECO:0007669"/>
    <property type="project" value="InterPro"/>
</dbReference>
<keyword evidence="3" id="KW-0378">Hydrolase</keyword>
<feature type="binding site" evidence="9">
    <location>
        <position position="5"/>
    </location>
    <ligand>
        <name>Zn(2+)</name>
        <dbReference type="ChEBI" id="CHEBI:29105"/>
    </ligand>
</feature>
<comment type="function">
    <text evidence="7">Hydrolysis of the deoxyribose N-glycosidic bond to excise 3-methyladenine from the damaged DNA polymer formed by alkylation lesions.</text>
</comment>
<evidence type="ECO:0000256" key="8">
    <source>
        <dbReference type="ARBA" id="ARBA00066766"/>
    </source>
</evidence>
<accession>A0A2U8GXN7</accession>
<organism evidence="10 11">
    <name type="scientific">Parazoarcus communis</name>
    <dbReference type="NCBI Taxonomy" id="41977"/>
    <lineage>
        <taxon>Bacteria</taxon>
        <taxon>Pseudomonadati</taxon>
        <taxon>Pseudomonadota</taxon>
        <taxon>Betaproteobacteria</taxon>
        <taxon>Rhodocyclales</taxon>
        <taxon>Zoogloeaceae</taxon>
        <taxon>Parazoarcus</taxon>
    </lineage>
</organism>
<dbReference type="InterPro" id="IPR004597">
    <property type="entry name" value="Tag"/>
</dbReference>
<sequence>MNCRCAWVSDDPLYIDYHDNEWGVPRHDAAGLFEFLLLEGAQAGLSWITVLKKRAHYRDVFDAFDPVRIARWDDDKKAALMADAGIIRNRAKIEAAAINARAWLAMQDEGLDPALWLWQFVDGKPQVNAFASLAEVPASTAASAAMSKALRKRGFKFVGPTICYAFMQAVGMVNDHTTDCFRYPAARR</sequence>
<dbReference type="GO" id="GO:0046872">
    <property type="term" value="F:metal ion binding"/>
    <property type="evidence" value="ECO:0007669"/>
    <property type="project" value="UniProtKB-KW"/>
</dbReference>
<dbReference type="Gene3D" id="1.10.340.30">
    <property type="entry name" value="Hypothetical protein, domain 2"/>
    <property type="match status" value="1"/>
</dbReference>
<dbReference type="InterPro" id="IPR005019">
    <property type="entry name" value="Adenine_glyco"/>
</dbReference>
<dbReference type="SUPFAM" id="SSF48150">
    <property type="entry name" value="DNA-glycosylase"/>
    <property type="match status" value="1"/>
</dbReference>
<dbReference type="AlphaFoldDB" id="A0A2U8GXN7"/>
<feature type="binding site" evidence="9">
    <location>
        <position position="180"/>
    </location>
    <ligand>
        <name>Zn(2+)</name>
        <dbReference type="ChEBI" id="CHEBI:29105"/>
    </ligand>
</feature>
<gene>
    <name evidence="10" type="ORF">CEW87_03370</name>
</gene>
<dbReference type="NCBIfam" id="TIGR00624">
    <property type="entry name" value="tag"/>
    <property type="match status" value="1"/>
</dbReference>
<comment type="catalytic activity">
    <reaction evidence="6">
        <text>Hydrolysis of alkylated DNA, releasing 3-methyladenine.</text>
        <dbReference type="EC" id="3.2.2.20"/>
    </reaction>
</comment>
<name>A0A2U8GXN7_9RHOO</name>
<dbReference type="OrthoDB" id="9807664at2"/>